<dbReference type="AlphaFoldDB" id="A0A6A2Y5G4"/>
<feature type="domain" description="Pectinesterase inhibitor" evidence="13">
    <location>
        <begin position="41"/>
        <end position="190"/>
    </location>
</feature>
<keyword evidence="8" id="KW-0325">Glycoprotein</keyword>
<keyword evidence="7" id="KW-1015">Disulfide bond</keyword>
<dbReference type="InterPro" id="IPR011050">
    <property type="entry name" value="Pectin_lyase_fold/virulence"/>
</dbReference>
<keyword evidence="12" id="KW-0732">Signal</keyword>
<evidence type="ECO:0000259" key="13">
    <source>
        <dbReference type="SMART" id="SM00856"/>
    </source>
</evidence>
<dbReference type="FunFam" id="2.160.20.10:FF:000001">
    <property type="entry name" value="Pectinesterase"/>
    <property type="match status" value="1"/>
</dbReference>
<evidence type="ECO:0000313" key="15">
    <source>
        <dbReference type="Proteomes" id="UP000436088"/>
    </source>
</evidence>
<dbReference type="GO" id="GO:0030599">
    <property type="term" value="F:pectinesterase activity"/>
    <property type="evidence" value="ECO:0007669"/>
    <property type="project" value="UniProtKB-EC"/>
</dbReference>
<evidence type="ECO:0000256" key="12">
    <source>
        <dbReference type="SAM" id="SignalP"/>
    </source>
</evidence>
<comment type="pathway">
    <text evidence="1">Glycan metabolism; pectin degradation; 2-dehydro-3-deoxy-D-gluconate from pectin: step 1/5.</text>
</comment>
<dbReference type="EC" id="3.1.1.11" evidence="4"/>
<evidence type="ECO:0000256" key="9">
    <source>
        <dbReference type="ARBA" id="ARBA00047928"/>
    </source>
</evidence>
<evidence type="ECO:0000256" key="5">
    <source>
        <dbReference type="ARBA" id="ARBA00022801"/>
    </source>
</evidence>
<protein>
    <recommendedName>
        <fullName evidence="4">pectinesterase</fullName>
        <ecNumber evidence="4">3.1.1.11</ecNumber>
    </recommendedName>
</protein>
<evidence type="ECO:0000256" key="1">
    <source>
        <dbReference type="ARBA" id="ARBA00005184"/>
    </source>
</evidence>
<evidence type="ECO:0000256" key="2">
    <source>
        <dbReference type="ARBA" id="ARBA00006027"/>
    </source>
</evidence>
<accession>A0A6A2Y5G4</accession>
<comment type="similarity">
    <text evidence="2">In the N-terminal section; belongs to the PMEI family.</text>
</comment>
<dbReference type="GO" id="GO:0045490">
    <property type="term" value="P:pectin catabolic process"/>
    <property type="evidence" value="ECO:0007669"/>
    <property type="project" value="UniProtKB-UniPathway"/>
</dbReference>
<dbReference type="EMBL" id="VEPZ02001607">
    <property type="protein sequence ID" value="KAE8665747.1"/>
    <property type="molecule type" value="Genomic_DNA"/>
</dbReference>
<dbReference type="SMART" id="SM00856">
    <property type="entry name" value="PMEI"/>
    <property type="match status" value="1"/>
</dbReference>
<comment type="catalytic activity">
    <reaction evidence="9">
        <text>[(1-&gt;4)-alpha-D-galacturonosyl methyl ester](n) + n H2O = [(1-&gt;4)-alpha-D-galacturonosyl](n) + n methanol + n H(+)</text>
        <dbReference type="Rhea" id="RHEA:22380"/>
        <dbReference type="Rhea" id="RHEA-COMP:14570"/>
        <dbReference type="Rhea" id="RHEA-COMP:14573"/>
        <dbReference type="ChEBI" id="CHEBI:15377"/>
        <dbReference type="ChEBI" id="CHEBI:15378"/>
        <dbReference type="ChEBI" id="CHEBI:17790"/>
        <dbReference type="ChEBI" id="CHEBI:140522"/>
        <dbReference type="ChEBI" id="CHEBI:140523"/>
        <dbReference type="EC" id="3.1.1.11"/>
    </reaction>
</comment>
<evidence type="ECO:0000256" key="7">
    <source>
        <dbReference type="ARBA" id="ARBA00023157"/>
    </source>
</evidence>
<evidence type="ECO:0000256" key="8">
    <source>
        <dbReference type="ARBA" id="ARBA00023180"/>
    </source>
</evidence>
<evidence type="ECO:0000256" key="11">
    <source>
        <dbReference type="SAM" id="MobiDB-lite"/>
    </source>
</evidence>
<sequence>MSDFLLFSLLSFCFFCTSSSTTRHCVQNLQQGAHGFCVSSSNYSNIRLACKSTRFPWLCETSLSQTSLLPANPTSLDFIRSALSVSYDNLKTGQSMVKSILESSEGNLNRTTAATACVDILYYSDYRIRSTNDSLTRGKIKDARAWMSAALVYHYTCWNALKYVNDTKLIDETMAFLDELTRHTSNALSMIVAYDNYGKDISTWVPPKTERDGFYEKVSGGTELRSKGGVPSNMKPDVTVSKDGSGGDYKTVQEAVNAAPDNPESTRRFVIYIKEGVYEETVRVPFEKRNVVFLGDGMGKTIITGSLNVKMHGVSTITSATVGISGDGFMARGLTIRNTAGPDVHQAVAFRSDSDHSVLENCEFIGNQDTVFALSLRQFYNKCRIQGNVDFVFGNSASVFQDCEILVAPRQLNPEKGANNAIAALGRTDPAQSTGLVFQNCSIDGTNEYMRFYRSNPKVHRNYLGRPWKEFSRIVYINCVMEDIIHPDGWMPWDGDFALKTLFFGEFGNTGPGSDRSKRVAWSSEIPSQHVHTYSVQNFIQGDQWIPSSS</sequence>
<feature type="region of interest" description="Disordered" evidence="11">
    <location>
        <begin position="225"/>
        <end position="246"/>
    </location>
</feature>
<dbReference type="GO" id="GO:0042545">
    <property type="term" value="P:cell wall modification"/>
    <property type="evidence" value="ECO:0007669"/>
    <property type="project" value="InterPro"/>
</dbReference>
<dbReference type="SUPFAM" id="SSF51126">
    <property type="entry name" value="Pectin lyase-like"/>
    <property type="match status" value="1"/>
</dbReference>
<evidence type="ECO:0000256" key="3">
    <source>
        <dbReference type="ARBA" id="ARBA00007786"/>
    </source>
</evidence>
<dbReference type="NCBIfam" id="TIGR01614">
    <property type="entry name" value="PME_inhib"/>
    <property type="match status" value="1"/>
</dbReference>
<dbReference type="Pfam" id="PF01095">
    <property type="entry name" value="Pectinesterase"/>
    <property type="match status" value="1"/>
</dbReference>
<reference evidence="14" key="1">
    <citation type="submission" date="2019-09" db="EMBL/GenBank/DDBJ databases">
        <title>Draft genome information of white flower Hibiscus syriacus.</title>
        <authorList>
            <person name="Kim Y.-M."/>
        </authorList>
    </citation>
    <scope>NUCLEOTIDE SEQUENCE [LARGE SCALE GENOMIC DNA]</scope>
    <source>
        <strain evidence="14">YM2019G1</strain>
    </source>
</reference>
<dbReference type="UniPathway" id="UPA00545">
    <property type="reaction ID" value="UER00823"/>
</dbReference>
<evidence type="ECO:0000256" key="4">
    <source>
        <dbReference type="ARBA" id="ARBA00013229"/>
    </source>
</evidence>
<dbReference type="InterPro" id="IPR035513">
    <property type="entry name" value="Invertase/methylesterase_inhib"/>
</dbReference>
<dbReference type="InterPro" id="IPR012334">
    <property type="entry name" value="Pectin_lyas_fold"/>
</dbReference>
<evidence type="ECO:0000256" key="10">
    <source>
        <dbReference type="ARBA" id="ARBA00057335"/>
    </source>
</evidence>
<evidence type="ECO:0000313" key="14">
    <source>
        <dbReference type="EMBL" id="KAE8665747.1"/>
    </source>
</evidence>
<dbReference type="Gene3D" id="1.20.140.40">
    <property type="entry name" value="Invertase/pectin methylesterase inhibitor family protein"/>
    <property type="match status" value="1"/>
</dbReference>
<comment type="caution">
    <text evidence="14">The sequence shown here is derived from an EMBL/GenBank/DDBJ whole genome shotgun (WGS) entry which is preliminary data.</text>
</comment>
<dbReference type="Gene3D" id="2.160.20.10">
    <property type="entry name" value="Single-stranded right-handed beta-helix, Pectin lyase-like"/>
    <property type="match status" value="1"/>
</dbReference>
<keyword evidence="15" id="KW-1185">Reference proteome</keyword>
<dbReference type="SUPFAM" id="SSF101148">
    <property type="entry name" value="Plant invertase/pectin methylesterase inhibitor"/>
    <property type="match status" value="1"/>
</dbReference>
<dbReference type="GO" id="GO:0004857">
    <property type="term" value="F:enzyme inhibitor activity"/>
    <property type="evidence" value="ECO:0007669"/>
    <property type="project" value="InterPro"/>
</dbReference>
<dbReference type="InterPro" id="IPR006501">
    <property type="entry name" value="Pectinesterase_inhib_dom"/>
</dbReference>
<gene>
    <name evidence="14" type="ORF">F3Y22_tig00112530pilonHSYRG00239</name>
</gene>
<comment type="similarity">
    <text evidence="3">In the C-terminal section; belongs to the pectinesterase family.</text>
</comment>
<organism evidence="14 15">
    <name type="scientific">Hibiscus syriacus</name>
    <name type="common">Rose of Sharon</name>
    <dbReference type="NCBI Taxonomy" id="106335"/>
    <lineage>
        <taxon>Eukaryota</taxon>
        <taxon>Viridiplantae</taxon>
        <taxon>Streptophyta</taxon>
        <taxon>Embryophyta</taxon>
        <taxon>Tracheophyta</taxon>
        <taxon>Spermatophyta</taxon>
        <taxon>Magnoliopsida</taxon>
        <taxon>eudicotyledons</taxon>
        <taxon>Gunneridae</taxon>
        <taxon>Pentapetalae</taxon>
        <taxon>rosids</taxon>
        <taxon>malvids</taxon>
        <taxon>Malvales</taxon>
        <taxon>Malvaceae</taxon>
        <taxon>Malvoideae</taxon>
        <taxon>Hibiscus</taxon>
    </lineage>
</organism>
<dbReference type="Proteomes" id="UP000436088">
    <property type="component" value="Unassembled WGS sequence"/>
</dbReference>
<dbReference type="InterPro" id="IPR000070">
    <property type="entry name" value="Pectinesterase_cat"/>
</dbReference>
<dbReference type="OrthoDB" id="2019149at2759"/>
<feature type="chain" id="PRO_5025362750" description="pectinesterase" evidence="12">
    <location>
        <begin position="20"/>
        <end position="550"/>
    </location>
</feature>
<dbReference type="CDD" id="cd15798">
    <property type="entry name" value="PMEI-like_3"/>
    <property type="match status" value="1"/>
</dbReference>
<feature type="signal peptide" evidence="12">
    <location>
        <begin position="1"/>
        <end position="19"/>
    </location>
</feature>
<dbReference type="FunFam" id="1.20.140.40:FF:000021">
    <property type="entry name" value="Probable pectinesterase/pectinesterase inhibitor 51"/>
    <property type="match status" value="1"/>
</dbReference>
<name>A0A6A2Y5G4_HIBSY</name>
<evidence type="ECO:0000256" key="6">
    <source>
        <dbReference type="ARBA" id="ARBA00023085"/>
    </source>
</evidence>
<keyword evidence="6" id="KW-0063">Aspartyl esterase</keyword>
<keyword evidence="5" id="KW-0378">Hydrolase</keyword>
<dbReference type="Pfam" id="PF04043">
    <property type="entry name" value="PMEI"/>
    <property type="match status" value="1"/>
</dbReference>
<comment type="function">
    <text evidence="10">Acts in the modification of cell walls via demethylesterification of cell wall pectin.</text>
</comment>
<proteinExistence type="inferred from homology"/>
<dbReference type="PANTHER" id="PTHR31707">
    <property type="entry name" value="PECTINESTERASE"/>
    <property type="match status" value="1"/>
</dbReference>